<accession>A0A0B6Y5Y7</accession>
<dbReference type="AlphaFoldDB" id="A0A0B6Y5Y7"/>
<reference evidence="2" key="1">
    <citation type="submission" date="2014-12" db="EMBL/GenBank/DDBJ databases">
        <title>Insight into the proteome of Arion vulgaris.</title>
        <authorList>
            <person name="Aradska J."/>
            <person name="Bulat T."/>
            <person name="Smidak R."/>
            <person name="Sarate P."/>
            <person name="Gangsoo J."/>
            <person name="Sialana F."/>
            <person name="Bilban M."/>
            <person name="Lubec G."/>
        </authorList>
    </citation>
    <scope>NUCLEOTIDE SEQUENCE</scope>
    <source>
        <tissue evidence="2">Skin</tissue>
    </source>
</reference>
<dbReference type="EMBL" id="HACG01004704">
    <property type="protein sequence ID" value="CEK51569.1"/>
    <property type="molecule type" value="Transcribed_RNA"/>
</dbReference>
<sequence>STLGRPIDAQSPQTDGMLFDRRHGTLGIPIRAPSSNAAAISKSACSSYP</sequence>
<feature type="region of interest" description="Disordered" evidence="1">
    <location>
        <begin position="1"/>
        <end position="20"/>
    </location>
</feature>
<proteinExistence type="predicted"/>
<evidence type="ECO:0000256" key="1">
    <source>
        <dbReference type="SAM" id="MobiDB-lite"/>
    </source>
</evidence>
<name>A0A0B6Y5Y7_9EUPU</name>
<protein>
    <submittedName>
        <fullName evidence="2">Uncharacterized protein</fullName>
    </submittedName>
</protein>
<evidence type="ECO:0000313" key="2">
    <source>
        <dbReference type="EMBL" id="CEK51569.1"/>
    </source>
</evidence>
<gene>
    <name evidence="2" type="primary">ORF13766</name>
</gene>
<organism evidence="2">
    <name type="scientific">Arion vulgaris</name>
    <dbReference type="NCBI Taxonomy" id="1028688"/>
    <lineage>
        <taxon>Eukaryota</taxon>
        <taxon>Metazoa</taxon>
        <taxon>Spiralia</taxon>
        <taxon>Lophotrochozoa</taxon>
        <taxon>Mollusca</taxon>
        <taxon>Gastropoda</taxon>
        <taxon>Heterobranchia</taxon>
        <taxon>Euthyneura</taxon>
        <taxon>Panpulmonata</taxon>
        <taxon>Eupulmonata</taxon>
        <taxon>Stylommatophora</taxon>
        <taxon>Helicina</taxon>
        <taxon>Arionoidea</taxon>
        <taxon>Arionidae</taxon>
        <taxon>Arion</taxon>
    </lineage>
</organism>
<feature type="non-terminal residue" evidence="2">
    <location>
        <position position="1"/>
    </location>
</feature>